<proteinExistence type="inferred from homology"/>
<reference evidence="5 6" key="1">
    <citation type="submission" date="2024-01" db="EMBL/GenBank/DDBJ databases">
        <title>A draft genome for the cacao thread blight pathogen Marasmiellus scandens.</title>
        <authorList>
            <person name="Baruah I.K."/>
            <person name="Leung J."/>
            <person name="Bukari Y."/>
            <person name="Amoako-Attah I."/>
            <person name="Meinhardt L.W."/>
            <person name="Bailey B.A."/>
            <person name="Cohen S.P."/>
        </authorList>
    </citation>
    <scope>NUCLEOTIDE SEQUENCE [LARGE SCALE GENOMIC DNA]</scope>
    <source>
        <strain evidence="5 6">GH-19</strain>
    </source>
</reference>
<accession>A0ABR1IQ42</accession>
<gene>
    <name evidence="5" type="ORF">VKT23_019264</name>
</gene>
<dbReference type="SUPFAM" id="SSF53067">
    <property type="entry name" value="Actin-like ATPase domain"/>
    <property type="match status" value="1"/>
</dbReference>
<keyword evidence="6" id="KW-1185">Reference proteome</keyword>
<comment type="caution">
    <text evidence="5">The sequence shown here is derived from an EMBL/GenBank/DDBJ whole genome shotgun (WGS) entry which is preliminary data.</text>
</comment>
<evidence type="ECO:0000313" key="5">
    <source>
        <dbReference type="EMBL" id="KAK7436187.1"/>
    </source>
</evidence>
<dbReference type="EMBL" id="JBANRG010000097">
    <property type="protein sequence ID" value="KAK7436187.1"/>
    <property type="molecule type" value="Genomic_DNA"/>
</dbReference>
<dbReference type="PANTHER" id="PTHR10196:SF57">
    <property type="entry name" value="XYLULOSE KINASE"/>
    <property type="match status" value="1"/>
</dbReference>
<evidence type="ECO:0000313" key="6">
    <source>
        <dbReference type="Proteomes" id="UP001498398"/>
    </source>
</evidence>
<evidence type="ECO:0008006" key="7">
    <source>
        <dbReference type="Google" id="ProtNLM"/>
    </source>
</evidence>
<dbReference type="Proteomes" id="UP001498398">
    <property type="component" value="Unassembled WGS sequence"/>
</dbReference>
<keyword evidence="3" id="KW-0418">Kinase</keyword>
<evidence type="ECO:0000256" key="4">
    <source>
        <dbReference type="SAM" id="MobiDB-lite"/>
    </source>
</evidence>
<dbReference type="Gene3D" id="3.30.420.40">
    <property type="match status" value="2"/>
</dbReference>
<sequence length="925" mass="95857">MPPKLGPTMFLGLELATDQLRASLVDENLELVGVESVDFDTELSEYQTTGGIFTSPGEAYTTPVEMWIKGLDSLLLKLSRSHDLSRIKSIGGAAQHALVWWKSTTVPSLSSLDPHLALQTHFPSPSFSLPNTPIAQDTSSHTHALAIEALLGGPDHMAARVGTCASASLVAAQLLRVRESWPQEVWARTGRIQLASAFIASLISGKWVPMGEAEACATGLWVHGGHNPGSQGYWDEGVLDIVGGSREEGRRVRGWLGEVDVSGGGRKVGNVSKYLVERYGFDPDTIVTSFTSDYLATYLSICPSPSDAVLSFGPMDVLMSPAQHYLPTRLYNLYPHPAQEQGERRRYIAVLTSRNADVPRALVRDMYTKSWSAFDRLVAIVPPGGSIGLDDKLFSFWHLQGDPYPFSHVKGIYRFETGIKVNEFRDLRANPRCLLESQVLSFRVKWSKMIATGVLGARKSTTANSTAPGSASATPPPLIRTATDTIPLLQPTAPNLPASLGLPFDPYDHSPLPSRVFSTGAAANFPSVSNLVGDIFNAPVYVPATQVDSAQAIPHRNAPAQGYPSRASLGAAYVARWVWGKDPVSVGVPGTPSSASSASGRGSPGWVGSAPGSERNLGLTTLSGNSGASPSAAAATGGKPGLGAYEDEIRRLFGRRWVMSGGVWARTHVNGVPPVGGATLISGQPQSQVGVPLGAGSGAVPGGLTSPGGPGSGIPGIPGIGGPMGVGVVGSGIGMGIGMGGIMGSGSSTPYGSIRGGIGNSVLVEEEENEVAEMERNQGLSLNLSNLNTNTGSPGIIGGGMYSPSIAASMSAMSGLTASTSAGGVSTAGTSMTTPDLSLGMLSPANGVGGSFAQGQNASGNGTSGASGTSAPTPLTPVVALQTGDSEAQLGLAKVAEPDLDSFLAYAAIVPEYHRLEGMLIKSIV</sequence>
<feature type="compositionally biased region" description="Low complexity" evidence="4">
    <location>
        <begin position="854"/>
        <end position="870"/>
    </location>
</feature>
<evidence type="ECO:0000256" key="1">
    <source>
        <dbReference type="ARBA" id="ARBA00009156"/>
    </source>
</evidence>
<keyword evidence="2" id="KW-0808">Transferase</keyword>
<name>A0ABR1IQ42_9AGAR</name>
<feature type="region of interest" description="Disordered" evidence="4">
    <location>
        <begin position="589"/>
        <end position="640"/>
    </location>
</feature>
<organism evidence="5 6">
    <name type="scientific">Marasmiellus scandens</name>
    <dbReference type="NCBI Taxonomy" id="2682957"/>
    <lineage>
        <taxon>Eukaryota</taxon>
        <taxon>Fungi</taxon>
        <taxon>Dikarya</taxon>
        <taxon>Basidiomycota</taxon>
        <taxon>Agaricomycotina</taxon>
        <taxon>Agaricomycetes</taxon>
        <taxon>Agaricomycetidae</taxon>
        <taxon>Agaricales</taxon>
        <taxon>Marasmiineae</taxon>
        <taxon>Omphalotaceae</taxon>
        <taxon>Marasmiellus</taxon>
    </lineage>
</organism>
<evidence type="ECO:0000256" key="3">
    <source>
        <dbReference type="ARBA" id="ARBA00022777"/>
    </source>
</evidence>
<dbReference type="PANTHER" id="PTHR10196">
    <property type="entry name" value="SUGAR KINASE"/>
    <property type="match status" value="1"/>
</dbReference>
<comment type="similarity">
    <text evidence="1">Belongs to the FGGY kinase family.</text>
</comment>
<feature type="compositionally biased region" description="Low complexity" evidence="4">
    <location>
        <begin position="623"/>
        <end position="637"/>
    </location>
</feature>
<protein>
    <recommendedName>
        <fullName evidence="7">D-xylulose kinase</fullName>
    </recommendedName>
</protein>
<dbReference type="InterPro" id="IPR043129">
    <property type="entry name" value="ATPase_NBD"/>
</dbReference>
<evidence type="ECO:0000256" key="2">
    <source>
        <dbReference type="ARBA" id="ARBA00022679"/>
    </source>
</evidence>
<feature type="compositionally biased region" description="Low complexity" evidence="4">
    <location>
        <begin position="589"/>
        <end position="601"/>
    </location>
</feature>
<feature type="region of interest" description="Disordered" evidence="4">
    <location>
        <begin position="850"/>
        <end position="872"/>
    </location>
</feature>